<dbReference type="AlphaFoldDB" id="A0A5B9QPQ5"/>
<dbReference type="EMBL" id="CP042914">
    <property type="protein sequence ID" value="QEG39495.1"/>
    <property type="molecule type" value="Genomic_DNA"/>
</dbReference>
<sequence length="222" mass="24305">MDYRLALLCVVLFAPAGGCAHFLKSRYAMDDPAYAAKYRDGAERGDILGKLKQASDARHVEGLGGNYLSGGTQYRGQDGATLTGLELGAEAYGNSWSSARMGLAGYVGHGDWYAGLDNGVRLQLPTRLTPFVGVGMFNGFSTTRVDADDDNEDNDDDGTVDEWGEKDTKFDGWLSGVYPEVGVHFWPIGQGRITVFSRYMVTTEGRDSDDWLTGFQMTFFSR</sequence>
<evidence type="ECO:0008006" key="3">
    <source>
        <dbReference type="Google" id="ProtNLM"/>
    </source>
</evidence>
<protein>
    <recommendedName>
        <fullName evidence="3">Outer membrane protein beta-barrel domain-containing protein</fullName>
    </recommendedName>
</protein>
<dbReference type="OrthoDB" id="258860at2"/>
<gene>
    <name evidence="1" type="ORF">UC8_14900</name>
</gene>
<dbReference type="KEGG" id="rul:UC8_14900"/>
<evidence type="ECO:0000313" key="1">
    <source>
        <dbReference type="EMBL" id="QEG39495.1"/>
    </source>
</evidence>
<evidence type="ECO:0000313" key="2">
    <source>
        <dbReference type="Proteomes" id="UP000325286"/>
    </source>
</evidence>
<dbReference type="Proteomes" id="UP000325286">
    <property type="component" value="Chromosome"/>
</dbReference>
<keyword evidence="2" id="KW-1185">Reference proteome</keyword>
<organism evidence="1 2">
    <name type="scientific">Roseimaritima ulvae</name>
    <dbReference type="NCBI Taxonomy" id="980254"/>
    <lineage>
        <taxon>Bacteria</taxon>
        <taxon>Pseudomonadati</taxon>
        <taxon>Planctomycetota</taxon>
        <taxon>Planctomycetia</taxon>
        <taxon>Pirellulales</taxon>
        <taxon>Pirellulaceae</taxon>
        <taxon>Roseimaritima</taxon>
    </lineage>
</organism>
<accession>A0A5B9QPQ5</accession>
<name>A0A5B9QPQ5_9BACT</name>
<dbReference type="RefSeq" id="WP_084427144.1">
    <property type="nucleotide sequence ID" value="NZ_CP042914.1"/>
</dbReference>
<proteinExistence type="predicted"/>
<reference evidence="1 2" key="1">
    <citation type="submission" date="2019-08" db="EMBL/GenBank/DDBJ databases">
        <title>Deep-cultivation of Planctomycetes and their phenomic and genomic characterization uncovers novel biology.</title>
        <authorList>
            <person name="Wiegand S."/>
            <person name="Jogler M."/>
            <person name="Boedeker C."/>
            <person name="Pinto D."/>
            <person name="Vollmers J."/>
            <person name="Rivas-Marin E."/>
            <person name="Kohn T."/>
            <person name="Peeters S.H."/>
            <person name="Heuer A."/>
            <person name="Rast P."/>
            <person name="Oberbeckmann S."/>
            <person name="Bunk B."/>
            <person name="Jeske O."/>
            <person name="Meyerdierks A."/>
            <person name="Storesund J.E."/>
            <person name="Kallscheuer N."/>
            <person name="Luecker S."/>
            <person name="Lage O.M."/>
            <person name="Pohl T."/>
            <person name="Merkel B.J."/>
            <person name="Hornburger P."/>
            <person name="Mueller R.-W."/>
            <person name="Bruemmer F."/>
            <person name="Labrenz M."/>
            <person name="Spormann A.M."/>
            <person name="Op den Camp H."/>
            <person name="Overmann J."/>
            <person name="Amann R."/>
            <person name="Jetten M.S.M."/>
            <person name="Mascher T."/>
            <person name="Medema M.H."/>
            <person name="Devos D.P."/>
            <person name="Kaster A.-K."/>
            <person name="Ovreas L."/>
            <person name="Rohde M."/>
            <person name="Galperin M.Y."/>
            <person name="Jogler C."/>
        </authorList>
    </citation>
    <scope>NUCLEOTIDE SEQUENCE [LARGE SCALE GENOMIC DNA]</scope>
    <source>
        <strain evidence="1 2">UC8</strain>
    </source>
</reference>